<keyword evidence="2 5" id="KW-0690">Ribosome biogenesis</keyword>
<comment type="subcellular location">
    <subcellularLocation>
        <location evidence="5">Cytoplasm</location>
    </subcellularLocation>
</comment>
<evidence type="ECO:0000259" key="6">
    <source>
        <dbReference type="SMART" id="SM00732"/>
    </source>
</evidence>
<dbReference type="InterPro" id="IPR037027">
    <property type="entry name" value="YqgF/RNaseH-like_dom_sf"/>
</dbReference>
<accession>A0A7Y2EDT5</accession>
<name>A0A7Y2EDT5_UNCEI</name>
<dbReference type="NCBIfam" id="TIGR00250">
    <property type="entry name" value="RNAse_H_YqgF"/>
    <property type="match status" value="1"/>
</dbReference>
<dbReference type="AlphaFoldDB" id="A0A7Y2EDT5"/>
<organism evidence="7 8">
    <name type="scientific">Eiseniibacteriota bacterium</name>
    <dbReference type="NCBI Taxonomy" id="2212470"/>
    <lineage>
        <taxon>Bacteria</taxon>
        <taxon>Candidatus Eiseniibacteriota</taxon>
    </lineage>
</organism>
<sequence>MSRLLAVDWGEKRVGLAISNPERSLVRTLERLQVRGYRDAVSKILTITHREHCNEVLLGLPLNMDGSEGESARRVRKLGATLVSKGLSVYYTDERLSSEAAEAMIRDEPSRSQEEVDSLAAATFLKQYLESHGSA</sequence>
<dbReference type="PANTHER" id="PTHR33317:SF4">
    <property type="entry name" value="POLYNUCLEOTIDYL TRANSFERASE, RIBONUCLEASE H-LIKE SUPERFAMILY PROTEIN"/>
    <property type="match status" value="1"/>
</dbReference>
<evidence type="ECO:0000256" key="3">
    <source>
        <dbReference type="ARBA" id="ARBA00022722"/>
    </source>
</evidence>
<dbReference type="SMART" id="SM00732">
    <property type="entry name" value="YqgFc"/>
    <property type="match status" value="1"/>
</dbReference>
<dbReference type="EMBL" id="JABDJR010000212">
    <property type="protein sequence ID" value="NNF06208.1"/>
    <property type="molecule type" value="Genomic_DNA"/>
</dbReference>
<dbReference type="EC" id="3.1.-.-" evidence="5"/>
<comment type="function">
    <text evidence="5">Could be a nuclease involved in processing of the 5'-end of pre-16S rRNA.</text>
</comment>
<dbReference type="SUPFAM" id="SSF53098">
    <property type="entry name" value="Ribonuclease H-like"/>
    <property type="match status" value="1"/>
</dbReference>
<comment type="similarity">
    <text evidence="5">Belongs to the YqgF HJR family.</text>
</comment>
<evidence type="ECO:0000256" key="1">
    <source>
        <dbReference type="ARBA" id="ARBA00022490"/>
    </source>
</evidence>
<dbReference type="GO" id="GO:0000967">
    <property type="term" value="P:rRNA 5'-end processing"/>
    <property type="evidence" value="ECO:0007669"/>
    <property type="project" value="UniProtKB-UniRule"/>
</dbReference>
<dbReference type="CDD" id="cd16964">
    <property type="entry name" value="YqgF"/>
    <property type="match status" value="1"/>
</dbReference>
<dbReference type="InterPro" id="IPR006641">
    <property type="entry name" value="YqgF/RNaseH-like_dom"/>
</dbReference>
<dbReference type="Gene3D" id="3.30.420.140">
    <property type="entry name" value="YqgF/RNase H-like domain"/>
    <property type="match status" value="1"/>
</dbReference>
<feature type="domain" description="YqgF/RNase H-like" evidence="6">
    <location>
        <begin position="2"/>
        <end position="101"/>
    </location>
</feature>
<evidence type="ECO:0000313" key="7">
    <source>
        <dbReference type="EMBL" id="NNF06208.1"/>
    </source>
</evidence>
<protein>
    <recommendedName>
        <fullName evidence="5">Putative pre-16S rRNA nuclease</fullName>
        <ecNumber evidence="5">3.1.-.-</ecNumber>
    </recommendedName>
</protein>
<dbReference type="GO" id="GO:0005737">
    <property type="term" value="C:cytoplasm"/>
    <property type="evidence" value="ECO:0007669"/>
    <property type="project" value="UniProtKB-SubCell"/>
</dbReference>
<keyword evidence="1 5" id="KW-0963">Cytoplasm</keyword>
<gene>
    <name evidence="7" type="primary">ruvX</name>
    <name evidence="7" type="ORF">HKN21_05570</name>
</gene>
<keyword evidence="4 5" id="KW-0378">Hydrolase</keyword>
<keyword evidence="3 5" id="KW-0540">Nuclease</keyword>
<dbReference type="Proteomes" id="UP000547674">
    <property type="component" value="Unassembled WGS sequence"/>
</dbReference>
<dbReference type="InterPro" id="IPR012337">
    <property type="entry name" value="RNaseH-like_sf"/>
</dbReference>
<evidence type="ECO:0000256" key="2">
    <source>
        <dbReference type="ARBA" id="ARBA00022517"/>
    </source>
</evidence>
<dbReference type="Pfam" id="PF03652">
    <property type="entry name" value="RuvX"/>
    <property type="match status" value="1"/>
</dbReference>
<proteinExistence type="inferred from homology"/>
<evidence type="ECO:0000313" key="8">
    <source>
        <dbReference type="Proteomes" id="UP000547674"/>
    </source>
</evidence>
<dbReference type="GO" id="GO:0004518">
    <property type="term" value="F:nuclease activity"/>
    <property type="evidence" value="ECO:0007669"/>
    <property type="project" value="UniProtKB-KW"/>
</dbReference>
<evidence type="ECO:0000256" key="4">
    <source>
        <dbReference type="ARBA" id="ARBA00022801"/>
    </source>
</evidence>
<dbReference type="PANTHER" id="PTHR33317">
    <property type="entry name" value="POLYNUCLEOTIDYL TRANSFERASE, RIBONUCLEASE H-LIKE SUPERFAMILY PROTEIN"/>
    <property type="match status" value="1"/>
</dbReference>
<dbReference type="InterPro" id="IPR005227">
    <property type="entry name" value="YqgF"/>
</dbReference>
<evidence type="ECO:0000256" key="5">
    <source>
        <dbReference type="HAMAP-Rule" id="MF_00651"/>
    </source>
</evidence>
<dbReference type="HAMAP" id="MF_00651">
    <property type="entry name" value="Nuclease_YqgF"/>
    <property type="match status" value="1"/>
</dbReference>
<reference evidence="7 8" key="1">
    <citation type="submission" date="2020-03" db="EMBL/GenBank/DDBJ databases">
        <title>Metabolic flexibility allows generalist bacteria to become dominant in a frequently disturbed ecosystem.</title>
        <authorList>
            <person name="Chen Y.-J."/>
            <person name="Leung P.M."/>
            <person name="Bay S.K."/>
            <person name="Hugenholtz P."/>
            <person name="Kessler A.J."/>
            <person name="Shelley G."/>
            <person name="Waite D.W."/>
            <person name="Cook P.L."/>
            <person name="Greening C."/>
        </authorList>
    </citation>
    <scope>NUCLEOTIDE SEQUENCE [LARGE SCALE GENOMIC DNA]</scope>
    <source>
        <strain evidence="7">SS_bin_28</strain>
    </source>
</reference>
<dbReference type="GO" id="GO:0016788">
    <property type="term" value="F:hydrolase activity, acting on ester bonds"/>
    <property type="evidence" value="ECO:0007669"/>
    <property type="project" value="UniProtKB-UniRule"/>
</dbReference>
<comment type="caution">
    <text evidence="7">The sequence shown here is derived from an EMBL/GenBank/DDBJ whole genome shotgun (WGS) entry which is preliminary data.</text>
</comment>